<protein>
    <submittedName>
        <fullName evidence="1">Uncharacterized protein</fullName>
    </submittedName>
</protein>
<dbReference type="Proteomes" id="UP000785679">
    <property type="component" value="Unassembled WGS sequence"/>
</dbReference>
<reference evidence="1" key="1">
    <citation type="submission" date="2019-06" db="EMBL/GenBank/DDBJ databases">
        <authorList>
            <person name="Zheng W."/>
        </authorList>
    </citation>
    <scope>NUCLEOTIDE SEQUENCE</scope>
    <source>
        <strain evidence="1">QDHG01</strain>
    </source>
</reference>
<sequence>MRVKINRAQCGRQVLSSRGQAGLGLTLEPLKMHQLRQVSQLRAVAAVKIGPHKANPVGKGEAGASLRPQEKAQLIQIEEIYYLTQHRSHSNLELIFLWQHPKPLGQTLLPLKARINFSLDFQIRLAASNQVGWIRNCRFKITTQRVQIFSFLTILQIIHLKHSQIEFQQQLLLRERHQVPLLVSKSSHQMKALSRQLYQSSTYLQTKLPLRRLPNKNRSAPSFHSCEISQAKPLKIANCKNSLSYLKCPQ</sequence>
<accession>A0A8J8TAE1</accession>
<gene>
    <name evidence="1" type="ORF">FGO68_gene6883</name>
</gene>
<organism evidence="1 2">
    <name type="scientific">Halteria grandinella</name>
    <dbReference type="NCBI Taxonomy" id="5974"/>
    <lineage>
        <taxon>Eukaryota</taxon>
        <taxon>Sar</taxon>
        <taxon>Alveolata</taxon>
        <taxon>Ciliophora</taxon>
        <taxon>Intramacronucleata</taxon>
        <taxon>Spirotrichea</taxon>
        <taxon>Stichotrichia</taxon>
        <taxon>Sporadotrichida</taxon>
        <taxon>Halteriidae</taxon>
        <taxon>Halteria</taxon>
    </lineage>
</organism>
<dbReference type="EMBL" id="RRYP01000347">
    <property type="protein sequence ID" value="TNV87575.1"/>
    <property type="molecule type" value="Genomic_DNA"/>
</dbReference>
<comment type="caution">
    <text evidence="1">The sequence shown here is derived from an EMBL/GenBank/DDBJ whole genome shotgun (WGS) entry which is preliminary data.</text>
</comment>
<evidence type="ECO:0000313" key="2">
    <source>
        <dbReference type="Proteomes" id="UP000785679"/>
    </source>
</evidence>
<name>A0A8J8TAE1_HALGN</name>
<keyword evidence="2" id="KW-1185">Reference proteome</keyword>
<proteinExistence type="predicted"/>
<dbReference type="AlphaFoldDB" id="A0A8J8TAE1"/>
<evidence type="ECO:0000313" key="1">
    <source>
        <dbReference type="EMBL" id="TNV87575.1"/>
    </source>
</evidence>